<dbReference type="Pfam" id="PF13419">
    <property type="entry name" value="HAD_2"/>
    <property type="match status" value="1"/>
</dbReference>
<dbReference type="Gene3D" id="3.40.50.1000">
    <property type="entry name" value="HAD superfamily/HAD-like"/>
    <property type="match status" value="1"/>
</dbReference>
<evidence type="ECO:0000313" key="6">
    <source>
        <dbReference type="EMBL" id="KAA5613521.1"/>
    </source>
</evidence>
<proteinExistence type="inferred from homology"/>
<keyword evidence="3" id="KW-0479">Metal-binding</keyword>
<dbReference type="InterPro" id="IPR036412">
    <property type="entry name" value="HAD-like_sf"/>
</dbReference>
<dbReference type="Proteomes" id="UP000325255">
    <property type="component" value="Unassembled WGS sequence"/>
</dbReference>
<dbReference type="GO" id="GO:0003824">
    <property type="term" value="F:catalytic activity"/>
    <property type="evidence" value="ECO:0007669"/>
    <property type="project" value="UniProtKB-ARBA"/>
</dbReference>
<comment type="similarity">
    <text evidence="2">Belongs to the HAD-like hydrolase superfamily. CbbY/CbbZ/Gph/YieH family.</text>
</comment>
<comment type="caution">
    <text evidence="6">The sequence shown here is derived from an EMBL/GenBank/DDBJ whole genome shotgun (WGS) entry which is preliminary data.</text>
</comment>
<dbReference type="InterPro" id="IPR041492">
    <property type="entry name" value="HAD_2"/>
</dbReference>
<dbReference type="PANTHER" id="PTHR46193:SF18">
    <property type="entry name" value="HEXITOL PHOSPHATASE B"/>
    <property type="match status" value="1"/>
</dbReference>
<evidence type="ECO:0000256" key="3">
    <source>
        <dbReference type="ARBA" id="ARBA00022723"/>
    </source>
</evidence>
<dbReference type="InterPro" id="IPR006439">
    <property type="entry name" value="HAD-SF_hydro_IA"/>
</dbReference>
<dbReference type="CDD" id="cd07505">
    <property type="entry name" value="HAD_BPGM-like"/>
    <property type="match status" value="1"/>
</dbReference>
<protein>
    <submittedName>
        <fullName evidence="6">HAD family phosphatase</fullName>
    </submittedName>
</protein>
<dbReference type="OrthoDB" id="414934at2"/>
<dbReference type="GO" id="GO:0046872">
    <property type="term" value="F:metal ion binding"/>
    <property type="evidence" value="ECO:0007669"/>
    <property type="project" value="UniProtKB-KW"/>
</dbReference>
<organism evidence="6 7">
    <name type="scientific">Rhodovastum atsumiense</name>
    <dbReference type="NCBI Taxonomy" id="504468"/>
    <lineage>
        <taxon>Bacteria</taxon>
        <taxon>Pseudomonadati</taxon>
        <taxon>Pseudomonadota</taxon>
        <taxon>Alphaproteobacteria</taxon>
        <taxon>Acetobacterales</taxon>
        <taxon>Acetobacteraceae</taxon>
        <taxon>Rhodovastum</taxon>
    </lineage>
</organism>
<name>A0A5M6IZ06_9PROT</name>
<keyword evidence="7" id="KW-1185">Reference proteome</keyword>
<dbReference type="SFLD" id="SFLDG01135">
    <property type="entry name" value="C1.5.6:_HAD__Beta-PGM__Phospha"/>
    <property type="match status" value="1"/>
</dbReference>
<dbReference type="InterPro" id="IPR023214">
    <property type="entry name" value="HAD_sf"/>
</dbReference>
<dbReference type="PANTHER" id="PTHR46193">
    <property type="entry name" value="6-PHOSPHOGLUCONATE PHOSPHATASE"/>
    <property type="match status" value="1"/>
</dbReference>
<evidence type="ECO:0000256" key="5">
    <source>
        <dbReference type="ARBA" id="ARBA00023277"/>
    </source>
</evidence>
<accession>A0A5M6IZ06</accession>
<dbReference type="SFLD" id="SFLDG01129">
    <property type="entry name" value="C1.5:_HAD__Beta-PGM__Phosphata"/>
    <property type="match status" value="1"/>
</dbReference>
<dbReference type="NCBIfam" id="TIGR01509">
    <property type="entry name" value="HAD-SF-IA-v3"/>
    <property type="match status" value="1"/>
</dbReference>
<dbReference type="InterPro" id="IPR051600">
    <property type="entry name" value="Beta-PGM-like"/>
</dbReference>
<gene>
    <name evidence="6" type="ORF">F1189_05545</name>
</gene>
<evidence type="ECO:0000256" key="2">
    <source>
        <dbReference type="ARBA" id="ARBA00006171"/>
    </source>
</evidence>
<dbReference type="Gene3D" id="1.10.150.240">
    <property type="entry name" value="Putative phosphatase, domain 2"/>
    <property type="match status" value="1"/>
</dbReference>
<evidence type="ECO:0000313" key="7">
    <source>
        <dbReference type="Proteomes" id="UP000325255"/>
    </source>
</evidence>
<comment type="cofactor">
    <cofactor evidence="1">
        <name>Mg(2+)</name>
        <dbReference type="ChEBI" id="CHEBI:18420"/>
    </cofactor>
</comment>
<keyword evidence="5" id="KW-0119">Carbohydrate metabolism</keyword>
<dbReference type="PRINTS" id="PR00413">
    <property type="entry name" value="HADHALOGNASE"/>
</dbReference>
<sequence length="293" mass="31630">MCRAVAPARRGRGAGPACAGAPAVPARVGLIPCRWRLPWIRRAWRVSDWNGWFADADDLWKNASPKEFGVRRFGLLFDLDGTLVDSDALHRSAFAEVLSGADVVVDEAYYRSRIAGRSNDLVIAEAFPSASQEYCSILSSKKEAIYRENMKDIKVIPGAREIIEWAKSKNICRAIVTTSPRASVEAVLVGTDLLSSFDLLVVGDEVQRGKPDPLPYLAALMKLGIDSDEAVAFEDSLPGLASATGAGIPTVGMLASLSERTALLAGAIITAKDFRDAGLRLWLEERHAASASM</sequence>
<dbReference type="AlphaFoldDB" id="A0A5M6IZ06"/>
<evidence type="ECO:0000256" key="1">
    <source>
        <dbReference type="ARBA" id="ARBA00001946"/>
    </source>
</evidence>
<evidence type="ECO:0000256" key="4">
    <source>
        <dbReference type="ARBA" id="ARBA00022842"/>
    </source>
</evidence>
<dbReference type="EMBL" id="VWPK01000006">
    <property type="protein sequence ID" value="KAA5613521.1"/>
    <property type="molecule type" value="Genomic_DNA"/>
</dbReference>
<dbReference type="SUPFAM" id="SSF56784">
    <property type="entry name" value="HAD-like"/>
    <property type="match status" value="1"/>
</dbReference>
<dbReference type="SFLD" id="SFLDS00003">
    <property type="entry name" value="Haloacid_Dehalogenase"/>
    <property type="match status" value="1"/>
</dbReference>
<dbReference type="InterPro" id="IPR023198">
    <property type="entry name" value="PGP-like_dom2"/>
</dbReference>
<keyword evidence="4" id="KW-0460">Magnesium</keyword>
<reference evidence="6 7" key="1">
    <citation type="submission" date="2019-09" db="EMBL/GenBank/DDBJ databases">
        <title>Genome sequence of Rhodovastum atsumiense, a diverse member of the Acetobacteraceae family of non-sulfur purple photosynthetic bacteria.</title>
        <authorList>
            <person name="Meyer T."/>
            <person name="Kyndt J."/>
        </authorList>
    </citation>
    <scope>NUCLEOTIDE SEQUENCE [LARGE SCALE GENOMIC DNA]</scope>
    <source>
        <strain evidence="6 7">DSM 21279</strain>
    </source>
</reference>